<evidence type="ECO:0000259" key="5">
    <source>
        <dbReference type="Pfam" id="PF12551"/>
    </source>
</evidence>
<name>A0A7W6ICJ9_9HYPH</name>
<comment type="caution">
    <text evidence="6">The sequence shown here is derived from an EMBL/GenBank/DDBJ whole genome shotgun (WGS) entry which is preliminary data.</text>
</comment>
<dbReference type="AlphaFoldDB" id="A0A7W6ICJ9"/>
<evidence type="ECO:0000313" key="7">
    <source>
        <dbReference type="Proteomes" id="UP000519439"/>
    </source>
</evidence>
<dbReference type="EC" id="2.3.1.-" evidence="6"/>
<dbReference type="InterPro" id="IPR029058">
    <property type="entry name" value="AB_hydrolase_fold"/>
</dbReference>
<dbReference type="PANTHER" id="PTHR36837">
    <property type="entry name" value="POLY(3-HYDROXYALKANOATE) POLYMERASE SUBUNIT PHAC"/>
    <property type="match status" value="1"/>
</dbReference>
<proteinExistence type="predicted"/>
<protein>
    <submittedName>
        <fullName evidence="6">Polyhydroxyalkanoate synthase</fullName>
        <ecNumber evidence="6">2.3.1.-</ecNumber>
    </submittedName>
</protein>
<keyword evidence="7" id="KW-1185">Reference proteome</keyword>
<dbReference type="Proteomes" id="UP000519439">
    <property type="component" value="Unassembled WGS sequence"/>
</dbReference>
<evidence type="ECO:0000256" key="2">
    <source>
        <dbReference type="ARBA" id="ARBA00023315"/>
    </source>
</evidence>
<accession>A0A7W6ICJ9</accession>
<dbReference type="PANTHER" id="PTHR36837:SF5">
    <property type="entry name" value="POLY-3-HYDROXYBUTYRATE SYNTHASE"/>
    <property type="match status" value="1"/>
</dbReference>
<dbReference type="InterPro" id="IPR051321">
    <property type="entry name" value="PHA/PHB_synthase"/>
</dbReference>
<dbReference type="InterPro" id="IPR010941">
    <property type="entry name" value="PhaC_N"/>
</dbReference>
<dbReference type="InterPro" id="IPR022211">
    <property type="entry name" value="PHBC_N"/>
</dbReference>
<evidence type="ECO:0000313" key="6">
    <source>
        <dbReference type="EMBL" id="MBB4038500.1"/>
    </source>
</evidence>
<dbReference type="Gene3D" id="3.40.50.1820">
    <property type="entry name" value="alpha/beta hydrolase"/>
    <property type="match status" value="1"/>
</dbReference>
<sequence length="626" mass="69870">MPARPSPTVKSSRASRSKARAFAPAAQPGLPVRPEVPPSATNRPLDTWEDPELHRLRDSLDHVAHASLARLTGGLSPAAVVGAFMDWGVHLAISPGKQVELITKGARKWARLAQFASCCATSGGSSEPCIEPLPQDHRFAETEWWQWPYNLVQQSFLLQQQWWDNATTDVDGVTKQHEAVVEFAMRQILDMASPSNFIATNPVVQRRIAETGGQNIVQGLRNFIDDWERIVHGKPAAGTEAFKVGRNVAVTPGKVIYRNRLIELIQYKPSTDKVRPEPILIVPAWIMKYYILDLSPENSLVRYLTDQGFTVFIISWKNPTAEDRDLGMDDYRKLGVMAALDAVNAVVPDRKVHAVGYCLGGTLLSIAAAAMAREGDKRLATMSLLAAQADFREAGELTLFINESQLHFLEDLMRSQGYLDTRQMAGAFQLLRSNDLIWSRLVRHYLLGERTPMNDLMAWNADATRMPYRMHTEYLRQLFLDNDLAEGRFHVDGRPIAMRDIRAPIFAVGTERDHVAPWRSAFKIHLLSDTEVTFLLTSGGHNAGIVTGPDNDKAHFQILTRSASGHYLDPDTWTKIAPRFDGSWWPEWARWLTSHSGEPTAPPRMGAPAEGYAPLCNAPGTYVLQA</sequence>
<dbReference type="RefSeq" id="WP_027314694.1">
    <property type="nucleotide sequence ID" value="NZ_JACIDC010000001.1"/>
</dbReference>
<dbReference type="SUPFAM" id="SSF53474">
    <property type="entry name" value="alpha/beta-Hydrolases"/>
    <property type="match status" value="1"/>
</dbReference>
<gene>
    <name evidence="6" type="ORF">GGR34_000129</name>
</gene>
<dbReference type="GO" id="GO:0042619">
    <property type="term" value="P:poly-hydroxybutyrate biosynthetic process"/>
    <property type="evidence" value="ECO:0007669"/>
    <property type="project" value="InterPro"/>
</dbReference>
<reference evidence="6 7" key="1">
    <citation type="submission" date="2020-08" db="EMBL/GenBank/DDBJ databases">
        <title>Genomic Encyclopedia of Type Strains, Phase IV (KMG-IV): sequencing the most valuable type-strain genomes for metagenomic binning, comparative biology and taxonomic classification.</title>
        <authorList>
            <person name="Goeker M."/>
        </authorList>
    </citation>
    <scope>NUCLEOTIDE SEQUENCE [LARGE SCALE GENOMIC DNA]</scope>
    <source>
        <strain evidence="6 7">DSM 15743</strain>
    </source>
</reference>
<evidence type="ECO:0000259" key="4">
    <source>
        <dbReference type="Pfam" id="PF07167"/>
    </source>
</evidence>
<dbReference type="Pfam" id="PF07167">
    <property type="entry name" value="PhaC_N"/>
    <property type="match status" value="1"/>
</dbReference>
<dbReference type="EMBL" id="JACIDC010000001">
    <property type="protein sequence ID" value="MBB4038500.1"/>
    <property type="molecule type" value="Genomic_DNA"/>
</dbReference>
<keyword evidence="2 6" id="KW-0012">Acyltransferase</keyword>
<dbReference type="GO" id="GO:0016746">
    <property type="term" value="F:acyltransferase activity"/>
    <property type="evidence" value="ECO:0007669"/>
    <property type="project" value="UniProtKB-KW"/>
</dbReference>
<dbReference type="Pfam" id="PF12551">
    <property type="entry name" value="PHBC_N"/>
    <property type="match status" value="1"/>
</dbReference>
<feature type="domain" description="Poly-beta-hydroxybutyrate polymerase N-terminal" evidence="4">
    <location>
        <begin position="135"/>
        <end position="304"/>
    </location>
</feature>
<feature type="region of interest" description="Disordered" evidence="3">
    <location>
        <begin position="1"/>
        <end position="47"/>
    </location>
</feature>
<feature type="domain" description="Poly-beta-hydroxybutyrate polymerase N-terminal" evidence="5">
    <location>
        <begin position="58"/>
        <end position="97"/>
    </location>
</feature>
<evidence type="ECO:0000256" key="3">
    <source>
        <dbReference type="SAM" id="MobiDB-lite"/>
    </source>
</evidence>
<organism evidence="6 7">
    <name type="scientific">Microvirga flocculans</name>
    <dbReference type="NCBI Taxonomy" id="217168"/>
    <lineage>
        <taxon>Bacteria</taxon>
        <taxon>Pseudomonadati</taxon>
        <taxon>Pseudomonadota</taxon>
        <taxon>Alphaproteobacteria</taxon>
        <taxon>Hyphomicrobiales</taxon>
        <taxon>Methylobacteriaceae</taxon>
        <taxon>Microvirga</taxon>
    </lineage>
</organism>
<keyword evidence="1 6" id="KW-0808">Transferase</keyword>
<evidence type="ECO:0000256" key="1">
    <source>
        <dbReference type="ARBA" id="ARBA00022679"/>
    </source>
</evidence>